<dbReference type="Pfam" id="PF13638">
    <property type="entry name" value="PIN_4"/>
    <property type="match status" value="1"/>
</dbReference>
<reference evidence="5" key="1">
    <citation type="journal article" date="2013" name="Genome">
        <title>Draft Genome Sequence of Geobacillus kaustophilus GBlys, a Lysogenic Strain with Bacteriophage phiOH2.</title>
        <authorList>
            <person name="Doi K."/>
            <person name="Mori K."/>
            <person name="Martono H."/>
            <person name="Nagayoshi Y."/>
            <person name="Fujino Y."/>
            <person name="Tashiro K."/>
            <person name="Kuhara S."/>
            <person name="Ohshima T."/>
        </authorList>
    </citation>
    <scope>NUCLEOTIDE SEQUENCE [LARGE SCALE GENOMIC DNA]</scope>
    <source>
        <strain evidence="5">GBlys</strain>
    </source>
</reference>
<comment type="caution">
    <text evidence="4">The sequence shown here is derived from an EMBL/GenBank/DDBJ whole genome shotgun (WGS) entry which is preliminary data.</text>
</comment>
<dbReference type="Gene3D" id="3.40.50.1010">
    <property type="entry name" value="5'-nuclease"/>
    <property type="match status" value="1"/>
</dbReference>
<gene>
    <name evidence="4" type="ORF">GBL_2793</name>
</gene>
<evidence type="ECO:0000256" key="2">
    <source>
        <dbReference type="ARBA" id="ARBA00022840"/>
    </source>
</evidence>
<keyword evidence="2" id="KW-0067">ATP-binding</keyword>
<dbReference type="CDD" id="cd09883">
    <property type="entry name" value="PIN_VapC_PhoHL-ATPase"/>
    <property type="match status" value="1"/>
</dbReference>
<dbReference type="GO" id="GO:0005829">
    <property type="term" value="C:cytosol"/>
    <property type="evidence" value="ECO:0007669"/>
    <property type="project" value="TreeGrafter"/>
</dbReference>
<protein>
    <submittedName>
        <fullName evidence="4">PhoH family protein</fullName>
    </submittedName>
</protein>
<dbReference type="InterPro" id="IPR003714">
    <property type="entry name" value="PhoH"/>
</dbReference>
<sequence>MKNSHGGKRNLGKKIYVLDTNVLLQDPYSIFAFEDNEVVIPAVVLEEVDSKKRYMDEIGRNARQVSKLIDRLRENGKLHEKIPLENGGALRIELNHRSFHQLQEIFVEKTNDNRILAVAKNLSLEEQAKEDGRSVILVSKDALVRVKADAIGLQAEDFLSDRVVDVDHIYSGFLELYIGKDHLQRFYDKGELVLADIADHPFYPNQFIIMKDAFGSSASAIGIVDQNGKKVKKLIFHHEHIWGIRPRNVQQTMAFELLMRDDIPLVTLIGKAGTGKTLLALAAGLMQTEDLRTYKKLLVARPIVPMGKDLGFLPGEKEEKLRPWMQPIFDNLEYLFNTKKPGELDAILAGMSSIEVEALTYIRGRSLPEQFIIIDEAQNLTKHEVKTILTRVGEKSKIILMGDPEQIDHPYLDEYNNGLTYVVEKFKDQKIAGHIRLVKGERSALAQLAADLL</sequence>
<dbReference type="EMBL" id="BASG01000033">
    <property type="protein sequence ID" value="GAD14576.1"/>
    <property type="molecule type" value="Genomic_DNA"/>
</dbReference>
<dbReference type="SMART" id="SM00670">
    <property type="entry name" value="PINc"/>
    <property type="match status" value="1"/>
</dbReference>
<dbReference type="InterPro" id="IPR027417">
    <property type="entry name" value="P-loop_NTPase"/>
</dbReference>
<organism evidence="4 5">
    <name type="scientific">Geobacillus kaustophilus GBlys</name>
    <dbReference type="NCBI Taxonomy" id="1337888"/>
    <lineage>
        <taxon>Bacteria</taxon>
        <taxon>Bacillati</taxon>
        <taxon>Bacillota</taxon>
        <taxon>Bacilli</taxon>
        <taxon>Bacillales</taxon>
        <taxon>Anoxybacillaceae</taxon>
        <taxon>Geobacillus</taxon>
        <taxon>Geobacillus thermoleovorans group</taxon>
    </lineage>
</organism>
<evidence type="ECO:0000313" key="4">
    <source>
        <dbReference type="EMBL" id="GAD14576.1"/>
    </source>
</evidence>
<dbReference type="InterPro" id="IPR002716">
    <property type="entry name" value="PIN_dom"/>
</dbReference>
<dbReference type="PANTHER" id="PTHR30473:SF2">
    <property type="entry name" value="PIN DOMAIN-CONTAINING PROTEIN"/>
    <property type="match status" value="1"/>
</dbReference>
<dbReference type="InterPro" id="IPR051451">
    <property type="entry name" value="PhoH2-like"/>
</dbReference>
<dbReference type="Proteomes" id="UP000016424">
    <property type="component" value="Unassembled WGS sequence"/>
</dbReference>
<dbReference type="FunFam" id="3.40.50.300:FF:000013">
    <property type="entry name" value="PhoH family ATPase"/>
    <property type="match status" value="1"/>
</dbReference>
<dbReference type="SUPFAM" id="SSF52540">
    <property type="entry name" value="P-loop containing nucleoside triphosphate hydrolases"/>
    <property type="match status" value="1"/>
</dbReference>
<dbReference type="AlphaFoldDB" id="U2WUW0"/>
<keyword evidence="1" id="KW-0547">Nucleotide-binding</keyword>
<name>U2WUW0_GEOKU</name>
<dbReference type="Gene3D" id="3.40.50.300">
    <property type="entry name" value="P-loop containing nucleotide triphosphate hydrolases"/>
    <property type="match status" value="1"/>
</dbReference>
<feature type="domain" description="PIN" evidence="3">
    <location>
        <begin position="14"/>
        <end position="146"/>
    </location>
</feature>
<evidence type="ECO:0000313" key="5">
    <source>
        <dbReference type="Proteomes" id="UP000016424"/>
    </source>
</evidence>
<evidence type="ECO:0000259" key="3">
    <source>
        <dbReference type="SMART" id="SM00670"/>
    </source>
</evidence>
<accession>U2WUW0</accession>
<proteinExistence type="predicted"/>
<dbReference type="GO" id="GO:0005524">
    <property type="term" value="F:ATP binding"/>
    <property type="evidence" value="ECO:0007669"/>
    <property type="project" value="UniProtKB-KW"/>
</dbReference>
<dbReference type="Pfam" id="PF02562">
    <property type="entry name" value="PhoH"/>
    <property type="match status" value="1"/>
</dbReference>
<dbReference type="PANTHER" id="PTHR30473">
    <property type="entry name" value="PROTEIN PHOH"/>
    <property type="match status" value="1"/>
</dbReference>
<dbReference type="FunFam" id="3.40.50.1010:FF:000007">
    <property type="entry name" value="PhoH family protein"/>
    <property type="match status" value="1"/>
</dbReference>
<evidence type="ECO:0000256" key="1">
    <source>
        <dbReference type="ARBA" id="ARBA00022741"/>
    </source>
</evidence>